<sequence length="254" mass="30408">MKKPILIYAHIPKTGGTTMRGILEKKFDELNYLKYPANKSLNEMKAIITDREPEIQCVYGHCRFGIHQYFHKPHTYMTMIRKPISRLISAFYFIKSQKENGLYPLVKNMTIREFIYHQDPRIQVQVNNFQTRFLCGHAKPTLKQAISHLKQHFSFVGITELYPLSVFLFCKKQKWKSVVYKRENTTKTKPDIIPLDKDDYKYLITKNQSDYYLYNLCRKKLLDQQKKLTYIEKKQLIQYLNVYQNRSKKVTSNR</sequence>
<proteinExistence type="predicted"/>
<gene>
    <name evidence="1" type="ORF">IC620_03660</name>
</gene>
<dbReference type="InterPro" id="IPR053259">
    <property type="entry name" value="Golvesin-related_Golgi"/>
</dbReference>
<dbReference type="GO" id="GO:0008146">
    <property type="term" value="F:sulfotransferase activity"/>
    <property type="evidence" value="ECO:0007669"/>
    <property type="project" value="InterPro"/>
</dbReference>
<accession>A0A926NA68</accession>
<dbReference type="PANTHER" id="PTHR32301:SF6">
    <property type="entry name" value="GOLVESIN-RELATED"/>
    <property type="match status" value="1"/>
</dbReference>
<comment type="caution">
    <text evidence="1">The sequence shown here is derived from an EMBL/GenBank/DDBJ whole genome shotgun (WGS) entry which is preliminary data.</text>
</comment>
<evidence type="ECO:0000313" key="1">
    <source>
        <dbReference type="EMBL" id="MBD1371450.1"/>
    </source>
</evidence>
<protein>
    <submittedName>
        <fullName evidence="1">Sulfotransferase family 2 domain-containing protein</fullName>
    </submittedName>
</protein>
<dbReference type="RefSeq" id="WP_191140146.1">
    <property type="nucleotide sequence ID" value="NZ_JACXAG020000002.1"/>
</dbReference>
<dbReference type="Pfam" id="PF03567">
    <property type="entry name" value="Sulfotransfer_2"/>
    <property type="match status" value="1"/>
</dbReference>
<keyword evidence="2" id="KW-1185">Reference proteome</keyword>
<evidence type="ECO:0000313" key="2">
    <source>
        <dbReference type="Proteomes" id="UP000661691"/>
    </source>
</evidence>
<organism evidence="1 2">
    <name type="scientific">Polycladospora coralii</name>
    <dbReference type="NCBI Taxonomy" id="2771432"/>
    <lineage>
        <taxon>Bacteria</taxon>
        <taxon>Bacillati</taxon>
        <taxon>Bacillota</taxon>
        <taxon>Bacilli</taxon>
        <taxon>Bacillales</taxon>
        <taxon>Thermoactinomycetaceae</taxon>
        <taxon>Polycladospora</taxon>
    </lineage>
</organism>
<dbReference type="AlphaFoldDB" id="A0A926NA68"/>
<dbReference type="EMBL" id="JACXAH010000003">
    <property type="protein sequence ID" value="MBD1371450.1"/>
    <property type="molecule type" value="Genomic_DNA"/>
</dbReference>
<name>A0A926NA68_9BACL</name>
<dbReference type="PANTHER" id="PTHR32301">
    <property type="entry name" value="COUNTIN RECEPTOR CNR3-RELATED"/>
    <property type="match status" value="1"/>
</dbReference>
<dbReference type="Proteomes" id="UP000661691">
    <property type="component" value="Unassembled WGS sequence"/>
</dbReference>
<dbReference type="InterPro" id="IPR027417">
    <property type="entry name" value="P-loop_NTPase"/>
</dbReference>
<reference evidence="1" key="1">
    <citation type="submission" date="2020-09" db="EMBL/GenBank/DDBJ databases">
        <title>A novel bacterium of genus Hazenella, isolated from South China Sea.</title>
        <authorList>
            <person name="Huang H."/>
            <person name="Mo K."/>
            <person name="Hu Y."/>
        </authorList>
    </citation>
    <scope>NUCLEOTIDE SEQUENCE</scope>
    <source>
        <strain evidence="1">IB182357</strain>
    </source>
</reference>
<dbReference type="GO" id="GO:0016020">
    <property type="term" value="C:membrane"/>
    <property type="evidence" value="ECO:0007669"/>
    <property type="project" value="InterPro"/>
</dbReference>
<dbReference type="InterPro" id="IPR005331">
    <property type="entry name" value="Sulfotransferase"/>
</dbReference>
<dbReference type="Gene3D" id="3.40.50.300">
    <property type="entry name" value="P-loop containing nucleotide triphosphate hydrolases"/>
    <property type="match status" value="1"/>
</dbReference>
<dbReference type="SUPFAM" id="SSF52540">
    <property type="entry name" value="P-loop containing nucleoside triphosphate hydrolases"/>
    <property type="match status" value="1"/>
</dbReference>